<evidence type="ECO:0000313" key="3">
    <source>
        <dbReference type="Proteomes" id="UP000185161"/>
    </source>
</evidence>
<reference evidence="1" key="1">
    <citation type="submission" date="2016-12" db="EMBL/GenBank/DDBJ databases">
        <title>Whole genome sequencing of Sphingomonas koreensis.</title>
        <authorList>
            <person name="Conlan S."/>
            <person name="Thomas P.J."/>
            <person name="Mullikin J."/>
            <person name="Palmore T.N."/>
            <person name="Frank K.M."/>
            <person name="Segre J.A."/>
        </authorList>
    </citation>
    <scope>NUCLEOTIDE SEQUENCE</scope>
    <source>
        <strain evidence="1">ABOJV</strain>
    </source>
</reference>
<keyword evidence="3" id="KW-1185">Reference proteome</keyword>
<dbReference type="GeneID" id="44132061"/>
<dbReference type="EMBL" id="CP018820">
    <property type="protein sequence ID" value="APR52010.1"/>
    <property type="molecule type" value="Genomic_DNA"/>
</dbReference>
<evidence type="ECO:0000313" key="1">
    <source>
        <dbReference type="EMBL" id="APR52010.1"/>
    </source>
</evidence>
<evidence type="ECO:0000313" key="2">
    <source>
        <dbReference type="EMBL" id="RSV07957.1"/>
    </source>
</evidence>
<evidence type="ECO:0000313" key="4">
    <source>
        <dbReference type="Proteomes" id="UP000286681"/>
    </source>
</evidence>
<dbReference type="STRING" id="93064.BRX40_05775"/>
<dbReference type="Proteomes" id="UP000286681">
    <property type="component" value="Unassembled WGS sequence"/>
</dbReference>
<reference evidence="3" key="2">
    <citation type="submission" date="2016-12" db="EMBL/GenBank/DDBJ databases">
        <title>Whole genome sequencing of Sphingomonas sp. ABOJV.</title>
        <authorList>
            <person name="Conlan S."/>
            <person name="Thomas P.J."/>
            <person name="Mullikin J."/>
            <person name="Palmore T.N."/>
            <person name="Frank K.M."/>
            <person name="Segre J.A."/>
        </authorList>
    </citation>
    <scope>NUCLEOTIDE SEQUENCE [LARGE SCALE GENOMIC DNA]</scope>
    <source>
        <strain evidence="3">ABOJV</strain>
    </source>
</reference>
<reference evidence="2 4" key="3">
    <citation type="submission" date="2018-07" db="EMBL/GenBank/DDBJ databases">
        <title>Genomic and Epidemiologic Investigation of an Indolent Hospital Outbreak.</title>
        <authorList>
            <person name="Johnson R.C."/>
            <person name="Deming C."/>
            <person name="Conlan S."/>
            <person name="Zellmer C.J."/>
            <person name="Michelin A.V."/>
            <person name="Lee-Lin S."/>
            <person name="Thomas P.J."/>
            <person name="Park M."/>
            <person name="Weingarten R.A."/>
            <person name="Less J."/>
            <person name="Dekker J.P."/>
            <person name="Frank K.M."/>
            <person name="Musser K.A."/>
            <person name="Mcquiston J.R."/>
            <person name="Henderson D.K."/>
            <person name="Lau A.F."/>
            <person name="Palmore T.N."/>
            <person name="Segre J.A."/>
        </authorList>
    </citation>
    <scope>NUCLEOTIDE SEQUENCE [LARGE SCALE GENOMIC DNA]</scope>
    <source>
        <strain evidence="2 4">SK-NIH.Env10_0317</strain>
    </source>
</reference>
<organism evidence="1 3">
    <name type="scientific">Sphingomonas koreensis</name>
    <dbReference type="NCBI Taxonomy" id="93064"/>
    <lineage>
        <taxon>Bacteria</taxon>
        <taxon>Pseudomonadati</taxon>
        <taxon>Pseudomonadota</taxon>
        <taxon>Alphaproteobacteria</taxon>
        <taxon>Sphingomonadales</taxon>
        <taxon>Sphingomonadaceae</taxon>
        <taxon>Sphingomonas</taxon>
    </lineage>
</organism>
<accession>A0A1L6J8X1</accession>
<dbReference type="KEGG" id="skr:BRX40_05775"/>
<protein>
    <submittedName>
        <fullName evidence="1">Uncharacterized protein</fullName>
    </submittedName>
</protein>
<dbReference type="AlphaFoldDB" id="A0A1L6J8X1"/>
<dbReference type="EMBL" id="QQWO01000001">
    <property type="protein sequence ID" value="RSV07957.1"/>
    <property type="molecule type" value="Genomic_DNA"/>
</dbReference>
<name>A0A1L6J8X1_9SPHN</name>
<dbReference type="RefSeq" id="WP_075150981.1">
    <property type="nucleotide sequence ID" value="NZ_CP018820.1"/>
</dbReference>
<sequence>MTVEISDAAAKVLLDIRAYEGSDQPISEGSAALATMVAETADELVMFSTAIGGFRSVERMIAGTMLPCQKWGEMLGQFTDGRITARMFGEEWKGALPERIEPQYEPESDPPPPGAPGAAALGVVRGRLGQVPSGPVFTHAVDPDDPGSFVISGLGLAIRLDEFSGFALRNALVAGLLDLRGDRPAQARQAA</sequence>
<proteinExistence type="predicted"/>
<dbReference type="Proteomes" id="UP000185161">
    <property type="component" value="Chromosome"/>
</dbReference>
<gene>
    <name evidence="1" type="ORF">BRX40_05775</name>
    <name evidence="2" type="ORF">CA257_00240</name>
</gene>